<dbReference type="STRING" id="243090.RB3131"/>
<keyword evidence="3" id="KW-1185">Reference proteome</keyword>
<dbReference type="InParanoid" id="Q7UUR3"/>
<protein>
    <submittedName>
        <fullName evidence="2">Uncharacterized protein</fullName>
    </submittedName>
</protein>
<name>Q7UUR3_RHOBA</name>
<feature type="region of interest" description="Disordered" evidence="1">
    <location>
        <begin position="16"/>
        <end position="41"/>
    </location>
</feature>
<dbReference type="KEGG" id="rba:RB3131"/>
<proteinExistence type="predicted"/>
<gene>
    <name evidence="2" type="ordered locus">RB3131</name>
</gene>
<dbReference type="EMBL" id="BX294138">
    <property type="protein sequence ID" value="CAD73014.1"/>
    <property type="molecule type" value="Genomic_DNA"/>
</dbReference>
<dbReference type="AlphaFoldDB" id="Q7UUR3"/>
<dbReference type="Proteomes" id="UP000001025">
    <property type="component" value="Chromosome"/>
</dbReference>
<organism evidence="2 3">
    <name type="scientific">Rhodopirellula baltica (strain DSM 10527 / NCIMB 13988 / SH1)</name>
    <dbReference type="NCBI Taxonomy" id="243090"/>
    <lineage>
        <taxon>Bacteria</taxon>
        <taxon>Pseudomonadati</taxon>
        <taxon>Planctomycetota</taxon>
        <taxon>Planctomycetia</taxon>
        <taxon>Pirellulales</taxon>
        <taxon>Pirellulaceae</taxon>
        <taxon>Rhodopirellula</taxon>
    </lineage>
</organism>
<evidence type="ECO:0000313" key="2">
    <source>
        <dbReference type="EMBL" id="CAD73014.1"/>
    </source>
</evidence>
<evidence type="ECO:0000313" key="3">
    <source>
        <dbReference type="Proteomes" id="UP000001025"/>
    </source>
</evidence>
<evidence type="ECO:0000256" key="1">
    <source>
        <dbReference type="SAM" id="MobiDB-lite"/>
    </source>
</evidence>
<dbReference type="HOGENOM" id="CLU_3275757_0_0_0"/>
<sequence length="41" mass="4717">MRCTEAAVVRFSEMEESLPPLGERGRSSTRAGFRIEPRYFP</sequence>
<accession>Q7UUR3</accession>
<dbReference type="EnsemblBacteria" id="CAD73014">
    <property type="protein sequence ID" value="CAD73014"/>
    <property type="gene ID" value="RB3131"/>
</dbReference>
<reference evidence="2 3" key="1">
    <citation type="journal article" date="2003" name="Proc. Natl. Acad. Sci. U.S.A.">
        <title>Complete genome sequence of the marine planctomycete Pirellula sp. strain 1.</title>
        <authorList>
            <person name="Gloeckner F.O."/>
            <person name="Kube M."/>
            <person name="Bauer M."/>
            <person name="Teeling H."/>
            <person name="Lombardot T."/>
            <person name="Ludwig W."/>
            <person name="Gade D."/>
            <person name="Beck A."/>
            <person name="Borzym K."/>
            <person name="Heitmann K."/>
            <person name="Rabus R."/>
            <person name="Schlesner H."/>
            <person name="Amann R."/>
            <person name="Reinhardt R."/>
        </authorList>
    </citation>
    <scope>NUCLEOTIDE SEQUENCE [LARGE SCALE GENOMIC DNA]</scope>
    <source>
        <strain evidence="3">DSM 10527 / NCIMB 13988 / SH1</strain>
    </source>
</reference>
<dbReference type="PATRIC" id="fig|243090.15.peg.1438"/>